<dbReference type="OrthoDB" id="231484at2"/>
<accession>A0A3A5KAB1</accession>
<name>A0A3A5KAB1_9ENTR</name>
<evidence type="ECO:0000259" key="1">
    <source>
        <dbReference type="Pfam" id="PF01593"/>
    </source>
</evidence>
<evidence type="ECO:0000313" key="2">
    <source>
        <dbReference type="EMBL" id="RJT27890.1"/>
    </source>
</evidence>
<comment type="caution">
    <text evidence="2">The sequence shown here is derived from an EMBL/GenBank/DDBJ whole genome shotgun (WGS) entry which is preliminary data.</text>
</comment>
<dbReference type="GO" id="GO:0016491">
    <property type="term" value="F:oxidoreductase activity"/>
    <property type="evidence" value="ECO:0007669"/>
    <property type="project" value="InterPro"/>
</dbReference>
<dbReference type="InterPro" id="IPR002937">
    <property type="entry name" value="Amino_oxidase"/>
</dbReference>
<dbReference type="Pfam" id="PF01593">
    <property type="entry name" value="Amino_oxidase"/>
    <property type="match status" value="1"/>
</dbReference>
<dbReference type="RefSeq" id="WP_147365206.1">
    <property type="nucleotide sequence ID" value="NZ_QZWH01000001.1"/>
</dbReference>
<dbReference type="EMBL" id="QZWH01000001">
    <property type="protein sequence ID" value="RJT27890.1"/>
    <property type="molecule type" value="Genomic_DNA"/>
</dbReference>
<feature type="non-terminal residue" evidence="2">
    <location>
        <position position="1"/>
    </location>
</feature>
<sequence>FAIGIEGVSCSDARTCALPGMDAMELEPLDEEALADLEEPYVYHLPDGNAGLARLIVRHLVPEALPGNTMEDSVTSRLDYSKLDQPENTTRIRLNSIVINAKNTDDGVIVTYVNDGKAHRVKARNAIMAGYNMMIPYLVPETPEQQKTDLRLNVKAPLVYTNVVVKNWQSFTKLGIHEFYSPAAPYSRVKLDYPVSLGDYHHPQNPDQPMCLHMVYVPTYPGSKLSAREQFRQGRAYLLGTPFETHEQMIRSQLQEMLGSTGFDHERDITAITVNRWAHGYAYYASALFDEMDKMEAIKDNARKPIGRIAIANSDSDWDAYAHTAIDQAWRAVNELKAMG</sequence>
<keyword evidence="3" id="KW-1185">Reference proteome</keyword>
<organism evidence="2 3">
    <name type="scientific">Buttiauxella izardii</name>
    <dbReference type="NCBI Taxonomy" id="82991"/>
    <lineage>
        <taxon>Bacteria</taxon>
        <taxon>Pseudomonadati</taxon>
        <taxon>Pseudomonadota</taxon>
        <taxon>Gammaproteobacteria</taxon>
        <taxon>Enterobacterales</taxon>
        <taxon>Enterobacteriaceae</taxon>
        <taxon>Buttiauxella</taxon>
    </lineage>
</organism>
<evidence type="ECO:0000313" key="3">
    <source>
        <dbReference type="Proteomes" id="UP000276295"/>
    </source>
</evidence>
<protein>
    <submittedName>
        <fullName evidence="2">Spermidine dehydrogenase</fullName>
    </submittedName>
</protein>
<dbReference type="Proteomes" id="UP000276295">
    <property type="component" value="Unassembled WGS sequence"/>
</dbReference>
<reference evidence="2 3" key="1">
    <citation type="submission" date="2018-09" db="EMBL/GenBank/DDBJ databases">
        <title>Draft genome sequence of Buttiauxella izardii CCUG 35510T.</title>
        <authorList>
            <person name="Salva-Serra F."/>
            <person name="Marathe N."/>
            <person name="Moore E."/>
            <person name="Stadler-Svensson L."/>
            <person name="Engstrom-Jakobsson H."/>
        </authorList>
    </citation>
    <scope>NUCLEOTIDE SEQUENCE [LARGE SCALE GENOMIC DNA]</scope>
    <source>
        <strain evidence="2 3">CCUG 35510</strain>
    </source>
</reference>
<dbReference type="AlphaFoldDB" id="A0A3A5KAB1"/>
<proteinExistence type="predicted"/>
<feature type="domain" description="Amine oxidase" evidence="1">
    <location>
        <begin position="238"/>
        <end position="335"/>
    </location>
</feature>
<gene>
    <name evidence="2" type="ORF">D6029_00005</name>
</gene>